<comment type="caution">
    <text evidence="1">The sequence shown here is derived from an EMBL/GenBank/DDBJ whole genome shotgun (WGS) entry which is preliminary data.</text>
</comment>
<reference evidence="1 2" key="1">
    <citation type="submission" date="2018-07" db="EMBL/GenBank/DDBJ databases">
        <title>Genome analysis of Runella aurantiaca.</title>
        <authorList>
            <person name="Yang X."/>
        </authorList>
    </citation>
    <scope>NUCLEOTIDE SEQUENCE [LARGE SCALE GENOMIC DNA]</scope>
    <source>
        <strain evidence="1 2">YX9</strain>
    </source>
</reference>
<gene>
    <name evidence="1" type="ORF">DVG78_06575</name>
</gene>
<dbReference type="AlphaFoldDB" id="A0A369IF39"/>
<dbReference type="PROSITE" id="PS51257">
    <property type="entry name" value="PROKAR_LIPOPROTEIN"/>
    <property type="match status" value="1"/>
</dbReference>
<accession>A0A369IF39</accession>
<organism evidence="1 2">
    <name type="scientific">Runella aurantiaca</name>
    <dbReference type="NCBI Taxonomy" id="2282308"/>
    <lineage>
        <taxon>Bacteria</taxon>
        <taxon>Pseudomonadati</taxon>
        <taxon>Bacteroidota</taxon>
        <taxon>Cytophagia</taxon>
        <taxon>Cytophagales</taxon>
        <taxon>Spirosomataceae</taxon>
        <taxon>Runella</taxon>
    </lineage>
</organism>
<proteinExistence type="predicted"/>
<evidence type="ECO:0000313" key="1">
    <source>
        <dbReference type="EMBL" id="RDB06937.1"/>
    </source>
</evidence>
<evidence type="ECO:0000313" key="2">
    <source>
        <dbReference type="Proteomes" id="UP000253141"/>
    </source>
</evidence>
<keyword evidence="2" id="KW-1185">Reference proteome</keyword>
<evidence type="ECO:0008006" key="3">
    <source>
        <dbReference type="Google" id="ProtNLM"/>
    </source>
</evidence>
<sequence length="176" mass="20105">MPNGKYSVKIYFLIYFMKTKQLLLLCTLTGLLGSCESADVKMRNKMEGDWRIRSAVYKRIANPLNADSAVVYQNATIHFENCRKGGCGGWYDFSNGEKVSFFYYNQATENTFFLNLGSKGSENLESLRPLISLNGEWEINWEDEKNITLLGKIAFKDKNGSVNILGTHEAKMWLEK</sequence>
<name>A0A369IF39_9BACT</name>
<dbReference type="EMBL" id="QPIW01000003">
    <property type="protein sequence ID" value="RDB06937.1"/>
    <property type="molecule type" value="Genomic_DNA"/>
</dbReference>
<protein>
    <recommendedName>
        <fullName evidence="3">Lipocalin-like domain-containing protein</fullName>
    </recommendedName>
</protein>
<dbReference type="Proteomes" id="UP000253141">
    <property type="component" value="Unassembled WGS sequence"/>
</dbReference>